<name>A0ABW1VF72_9MICO</name>
<dbReference type="Pfam" id="PF02586">
    <property type="entry name" value="SRAP"/>
    <property type="match status" value="1"/>
</dbReference>
<evidence type="ECO:0000256" key="7">
    <source>
        <dbReference type="ARBA" id="ARBA00023239"/>
    </source>
</evidence>
<keyword evidence="3" id="KW-0227">DNA damage</keyword>
<evidence type="ECO:0000313" key="9">
    <source>
        <dbReference type="EMBL" id="MFC6355770.1"/>
    </source>
</evidence>
<dbReference type="PANTHER" id="PTHR13604">
    <property type="entry name" value="DC12-RELATED"/>
    <property type="match status" value="1"/>
</dbReference>
<proteinExistence type="inferred from homology"/>
<comment type="caution">
    <text evidence="9">The sequence shown here is derived from an EMBL/GenBank/DDBJ whole genome shotgun (WGS) entry which is preliminary data.</text>
</comment>
<evidence type="ECO:0000256" key="4">
    <source>
        <dbReference type="ARBA" id="ARBA00022801"/>
    </source>
</evidence>
<dbReference type="InterPro" id="IPR003738">
    <property type="entry name" value="SRAP"/>
</dbReference>
<dbReference type="SUPFAM" id="SSF143081">
    <property type="entry name" value="BB1717-like"/>
    <property type="match status" value="1"/>
</dbReference>
<reference evidence="10" key="1">
    <citation type="journal article" date="2019" name="Int. J. Syst. Evol. Microbiol.">
        <title>The Global Catalogue of Microorganisms (GCM) 10K type strain sequencing project: providing services to taxonomists for standard genome sequencing and annotation.</title>
        <authorList>
            <consortium name="The Broad Institute Genomics Platform"/>
            <consortium name="The Broad Institute Genome Sequencing Center for Infectious Disease"/>
            <person name="Wu L."/>
            <person name="Ma J."/>
        </authorList>
    </citation>
    <scope>NUCLEOTIDE SEQUENCE [LARGE SCALE GENOMIC DNA]</scope>
    <source>
        <strain evidence="10">CCUG 43304</strain>
    </source>
</reference>
<evidence type="ECO:0000256" key="1">
    <source>
        <dbReference type="ARBA" id="ARBA00008136"/>
    </source>
</evidence>
<dbReference type="RefSeq" id="WP_386729699.1">
    <property type="nucleotide sequence ID" value="NZ_JBHSTP010000001.1"/>
</dbReference>
<evidence type="ECO:0000256" key="2">
    <source>
        <dbReference type="ARBA" id="ARBA00022670"/>
    </source>
</evidence>
<protein>
    <recommendedName>
        <fullName evidence="8">Abasic site processing protein</fullName>
        <ecNumber evidence="8">3.4.-.-</ecNumber>
    </recommendedName>
</protein>
<dbReference type="Proteomes" id="UP001596306">
    <property type="component" value="Unassembled WGS sequence"/>
</dbReference>
<keyword evidence="10" id="KW-1185">Reference proteome</keyword>
<evidence type="ECO:0000313" key="10">
    <source>
        <dbReference type="Proteomes" id="UP001596306"/>
    </source>
</evidence>
<keyword evidence="5" id="KW-0190">Covalent protein-DNA linkage</keyword>
<evidence type="ECO:0000256" key="6">
    <source>
        <dbReference type="ARBA" id="ARBA00023125"/>
    </source>
</evidence>
<accession>A0ABW1VF72</accession>
<dbReference type="PANTHER" id="PTHR13604:SF0">
    <property type="entry name" value="ABASIC SITE PROCESSING PROTEIN HMCES"/>
    <property type="match status" value="1"/>
</dbReference>
<dbReference type="InterPro" id="IPR036590">
    <property type="entry name" value="SRAP-like"/>
</dbReference>
<sequence>MPRPSWNVKPTDQVPLVLESDRNGTVTRRLESARWSLVAPFTKQLVSKYPTFNARSETAAEKATFAASVRSKRAIIPIYM</sequence>
<evidence type="ECO:0000256" key="5">
    <source>
        <dbReference type="ARBA" id="ARBA00023124"/>
    </source>
</evidence>
<dbReference type="Gene3D" id="3.90.1680.10">
    <property type="entry name" value="SOS response associated peptidase-like"/>
    <property type="match status" value="1"/>
</dbReference>
<keyword evidence="4 8" id="KW-0378">Hydrolase</keyword>
<dbReference type="EMBL" id="JBHSTP010000001">
    <property type="protein sequence ID" value="MFC6355770.1"/>
    <property type="molecule type" value="Genomic_DNA"/>
</dbReference>
<organism evidence="9 10">
    <name type="scientific">Luethyella okanaganae</name>
    <dbReference type="NCBI Taxonomy" id="69372"/>
    <lineage>
        <taxon>Bacteria</taxon>
        <taxon>Bacillati</taxon>
        <taxon>Actinomycetota</taxon>
        <taxon>Actinomycetes</taxon>
        <taxon>Micrococcales</taxon>
        <taxon>Microbacteriaceae</taxon>
        <taxon>Luethyella</taxon>
    </lineage>
</organism>
<comment type="similarity">
    <text evidence="1 8">Belongs to the SOS response-associated peptidase family.</text>
</comment>
<dbReference type="EC" id="3.4.-.-" evidence="8"/>
<evidence type="ECO:0000256" key="3">
    <source>
        <dbReference type="ARBA" id="ARBA00022763"/>
    </source>
</evidence>
<evidence type="ECO:0000256" key="8">
    <source>
        <dbReference type="RuleBase" id="RU364100"/>
    </source>
</evidence>
<keyword evidence="2 8" id="KW-0645">Protease</keyword>
<gene>
    <name evidence="9" type="ORF">ACFQB0_06590</name>
</gene>
<keyword evidence="6" id="KW-0238">DNA-binding</keyword>
<keyword evidence="7" id="KW-0456">Lyase</keyword>